<sequence>MTKRLFDEDVMCSCCEAVVTDCIALKDGFGIELDQTVFYPEGGGQLSDVGKLRAGDKFMVVSHVREKDGRILHETKEAMSIGTRVEAAIDWQERFDHMQQHCGEHLLSYAFWKLCGAENIGFHMSSDMVTIDLSHEVTAEGIARVEQLANEHIQSDRPIRAEWMEAAQAAQKATRKFNDKLTGAVRVVAIEGSDACTCCGTHPPRTGMVGLVKIFKAEKHKQGTRIHFLCGRLALEKINRCWQNLTAAAQLLSLKEEEINEGVTRLQAENSELRGRIAALEKEWAVERAGQLLAETEIRNGVKDILVQAENLSAGAARALAQELVKDTQVQAAIFYADKGRLNYILIQGEAVEGSCRKRIAAVNELLNGRGGGKDNQAQGSAPWQDNWQALVKKAFL</sequence>
<dbReference type="InterPro" id="IPR018165">
    <property type="entry name" value="Ala-tRNA-synth_IIc_core"/>
</dbReference>
<dbReference type="InterPro" id="IPR051335">
    <property type="entry name" value="Alanyl-tRNA_Editing_Enzymes"/>
</dbReference>
<dbReference type="PANTHER" id="PTHR43462">
    <property type="entry name" value="ALANYL-TRNA EDITING PROTEIN"/>
    <property type="match status" value="1"/>
</dbReference>
<reference evidence="6 7" key="1">
    <citation type="submission" date="2016-11" db="EMBL/GenBank/DDBJ databases">
        <authorList>
            <person name="Jaros S."/>
            <person name="Januszkiewicz K."/>
            <person name="Wedrychowicz H."/>
        </authorList>
    </citation>
    <scope>NUCLEOTIDE SEQUENCE [LARGE SCALE GENOMIC DNA]</scope>
    <source>
        <strain evidence="6 7">HD4</strain>
    </source>
</reference>
<gene>
    <name evidence="6" type="ORF">SAMN05216582_12814</name>
</gene>
<dbReference type="RefSeq" id="WP_073091922.1">
    <property type="nucleotide sequence ID" value="NZ_FRBC01000028.1"/>
</dbReference>
<evidence type="ECO:0000256" key="3">
    <source>
        <dbReference type="ARBA" id="ARBA00022723"/>
    </source>
</evidence>
<dbReference type="InterPro" id="IPR003156">
    <property type="entry name" value="DHHA1_dom"/>
</dbReference>
<dbReference type="Pfam" id="PF01411">
    <property type="entry name" value="tRNA-synt_2c"/>
    <property type="match status" value="1"/>
</dbReference>
<evidence type="ECO:0000256" key="1">
    <source>
        <dbReference type="ARBA" id="ARBA00001947"/>
    </source>
</evidence>
<dbReference type="Pfam" id="PF02272">
    <property type="entry name" value="DHHA1"/>
    <property type="match status" value="1"/>
</dbReference>
<dbReference type="SMART" id="SM00863">
    <property type="entry name" value="tRNA_SAD"/>
    <property type="match status" value="1"/>
</dbReference>
<dbReference type="InterPro" id="IPR018164">
    <property type="entry name" value="Ala-tRNA-synth_IIc_N"/>
</dbReference>
<dbReference type="OrthoDB" id="9812949at2"/>
<evidence type="ECO:0000313" key="7">
    <source>
        <dbReference type="Proteomes" id="UP000184263"/>
    </source>
</evidence>
<dbReference type="GO" id="GO:0004813">
    <property type="term" value="F:alanine-tRNA ligase activity"/>
    <property type="evidence" value="ECO:0007669"/>
    <property type="project" value="InterPro"/>
</dbReference>
<dbReference type="GO" id="GO:0003676">
    <property type="term" value="F:nucleic acid binding"/>
    <property type="evidence" value="ECO:0007669"/>
    <property type="project" value="InterPro"/>
</dbReference>
<keyword evidence="4" id="KW-0862">Zinc</keyword>
<comment type="cofactor">
    <cofactor evidence="1">
        <name>Zn(2+)</name>
        <dbReference type="ChEBI" id="CHEBI:29105"/>
    </cofactor>
</comment>
<keyword evidence="3" id="KW-0479">Metal-binding</keyword>
<dbReference type="InterPro" id="IPR009000">
    <property type="entry name" value="Transl_B-barrel_sf"/>
</dbReference>
<dbReference type="InterPro" id="IPR018163">
    <property type="entry name" value="Thr/Ala-tRNA-synth_IIc_edit"/>
</dbReference>
<proteinExistence type="predicted"/>
<keyword evidence="6" id="KW-0436">Ligase</keyword>
<dbReference type="Pfam" id="PF07973">
    <property type="entry name" value="tRNA_SAD"/>
    <property type="match status" value="1"/>
</dbReference>
<dbReference type="GO" id="GO:0002161">
    <property type="term" value="F:aminoacyl-tRNA deacylase activity"/>
    <property type="evidence" value="ECO:0007669"/>
    <property type="project" value="UniProtKB-ARBA"/>
</dbReference>
<accession>A0A1M6WTV3</accession>
<dbReference type="SUPFAM" id="SSF55186">
    <property type="entry name" value="ThrRS/AlaRS common domain"/>
    <property type="match status" value="1"/>
</dbReference>
<dbReference type="Gene3D" id="2.40.30.130">
    <property type="match status" value="1"/>
</dbReference>
<dbReference type="GO" id="GO:0046872">
    <property type="term" value="F:metal ion binding"/>
    <property type="evidence" value="ECO:0007669"/>
    <property type="project" value="UniProtKB-KW"/>
</dbReference>
<dbReference type="GO" id="GO:0005737">
    <property type="term" value="C:cytoplasm"/>
    <property type="evidence" value="ECO:0007669"/>
    <property type="project" value="UniProtKB-SubCell"/>
</dbReference>
<evidence type="ECO:0000256" key="4">
    <source>
        <dbReference type="ARBA" id="ARBA00022833"/>
    </source>
</evidence>
<name>A0A1M6WTV3_SELRU</name>
<dbReference type="Gene3D" id="3.10.310.40">
    <property type="match status" value="1"/>
</dbReference>
<dbReference type="Proteomes" id="UP000184263">
    <property type="component" value="Unassembled WGS sequence"/>
</dbReference>
<dbReference type="SUPFAM" id="SSF50447">
    <property type="entry name" value="Translation proteins"/>
    <property type="match status" value="1"/>
</dbReference>
<feature type="domain" description="Alanyl-transfer RNA synthetases family profile" evidence="5">
    <location>
        <begin position="1"/>
        <end position="240"/>
    </location>
</feature>
<organism evidence="6 7">
    <name type="scientific">Selenomonas ruminantium</name>
    <dbReference type="NCBI Taxonomy" id="971"/>
    <lineage>
        <taxon>Bacteria</taxon>
        <taxon>Bacillati</taxon>
        <taxon>Bacillota</taxon>
        <taxon>Negativicutes</taxon>
        <taxon>Selenomonadales</taxon>
        <taxon>Selenomonadaceae</taxon>
        <taxon>Selenomonas</taxon>
    </lineage>
</organism>
<protein>
    <submittedName>
        <fullName evidence="6">Alanyl-tRNA synthetase</fullName>
    </submittedName>
</protein>
<dbReference type="Gene3D" id="3.30.980.10">
    <property type="entry name" value="Threonyl-trna Synthetase, Chain A, domain 2"/>
    <property type="match status" value="1"/>
</dbReference>
<dbReference type="PANTHER" id="PTHR43462:SF1">
    <property type="entry name" value="ALANYL-TRNA EDITING PROTEIN AARSD1"/>
    <property type="match status" value="1"/>
</dbReference>
<keyword evidence="6" id="KW-0030">Aminoacyl-tRNA synthetase</keyword>
<dbReference type="GO" id="GO:0005524">
    <property type="term" value="F:ATP binding"/>
    <property type="evidence" value="ECO:0007669"/>
    <property type="project" value="InterPro"/>
</dbReference>
<dbReference type="InterPro" id="IPR012947">
    <property type="entry name" value="tRNA_SAD"/>
</dbReference>
<comment type="subcellular location">
    <subcellularLocation>
        <location evidence="2">Cytoplasm</location>
    </subcellularLocation>
</comment>
<dbReference type="PROSITE" id="PS50860">
    <property type="entry name" value="AA_TRNA_LIGASE_II_ALA"/>
    <property type="match status" value="1"/>
</dbReference>
<dbReference type="AlphaFoldDB" id="A0A1M6WTV3"/>
<evidence type="ECO:0000259" key="5">
    <source>
        <dbReference type="PROSITE" id="PS50860"/>
    </source>
</evidence>
<evidence type="ECO:0000256" key="2">
    <source>
        <dbReference type="ARBA" id="ARBA00004496"/>
    </source>
</evidence>
<evidence type="ECO:0000313" key="6">
    <source>
        <dbReference type="EMBL" id="SHK97086.1"/>
    </source>
</evidence>
<dbReference type="EMBL" id="FRBC01000028">
    <property type="protein sequence ID" value="SHK97086.1"/>
    <property type="molecule type" value="Genomic_DNA"/>
</dbReference>
<dbReference type="GO" id="GO:0006419">
    <property type="term" value="P:alanyl-tRNA aminoacylation"/>
    <property type="evidence" value="ECO:0007669"/>
    <property type="project" value="InterPro"/>
</dbReference>